<dbReference type="GO" id="GO:0005886">
    <property type="term" value="C:plasma membrane"/>
    <property type="evidence" value="ECO:0007669"/>
    <property type="project" value="UniProtKB-SubCell"/>
</dbReference>
<protein>
    <recommendedName>
        <fullName evidence="8">Cell division protein DivIB</fullName>
    </recommendedName>
</protein>
<dbReference type="PANTHER" id="PTHR37820:SF1">
    <property type="entry name" value="CELL DIVISION PROTEIN FTSQ"/>
    <property type="match status" value="1"/>
</dbReference>
<keyword evidence="6 8" id="KW-0472">Membrane</keyword>
<evidence type="ECO:0000256" key="5">
    <source>
        <dbReference type="ARBA" id="ARBA00022989"/>
    </source>
</evidence>
<keyword evidence="4 8" id="KW-0812">Transmembrane</keyword>
<dbReference type="RefSeq" id="WP_093671761.1">
    <property type="nucleotide sequence ID" value="NZ_FOOY01000009.1"/>
</dbReference>
<dbReference type="EMBL" id="FOOY01000009">
    <property type="protein sequence ID" value="SFG39507.1"/>
    <property type="molecule type" value="Genomic_DNA"/>
</dbReference>
<comment type="function">
    <text evidence="8">Cell division protein that may be involved in stabilizing or promoting the assembly of the division complex.</text>
</comment>
<keyword evidence="3 8" id="KW-0132">Cell division</keyword>
<keyword evidence="5 8" id="KW-1133">Transmembrane helix</keyword>
<evidence type="ECO:0000256" key="4">
    <source>
        <dbReference type="ARBA" id="ARBA00022692"/>
    </source>
</evidence>
<dbReference type="Pfam" id="PF03799">
    <property type="entry name" value="FtsQ_DivIB_C"/>
    <property type="match status" value="1"/>
</dbReference>
<dbReference type="OrthoDB" id="1819027at2"/>
<dbReference type="HAMAP" id="MF_00912">
    <property type="entry name" value="DivIB"/>
    <property type="match status" value="1"/>
</dbReference>
<evidence type="ECO:0000256" key="6">
    <source>
        <dbReference type="ARBA" id="ARBA00023136"/>
    </source>
</evidence>
<evidence type="ECO:0000313" key="10">
    <source>
        <dbReference type="EMBL" id="SFG39507.1"/>
    </source>
</evidence>
<dbReference type="InterPro" id="IPR026580">
    <property type="entry name" value="DivIB"/>
</dbReference>
<name>A0A1I2RLK5_9BACL</name>
<dbReference type="STRING" id="269670.SAMN02982927_01594"/>
<gene>
    <name evidence="8" type="primary">divIB</name>
    <name evidence="10" type="ORF">SAMN02982927_01594</name>
</gene>
<evidence type="ECO:0000256" key="2">
    <source>
        <dbReference type="ARBA" id="ARBA00022475"/>
    </source>
</evidence>
<feature type="domain" description="POTRA" evidence="9">
    <location>
        <begin position="50"/>
        <end position="118"/>
    </location>
</feature>
<dbReference type="InterPro" id="IPR005548">
    <property type="entry name" value="Cell_div_FtsQ/DivIB_C"/>
</dbReference>
<dbReference type="GO" id="GO:0032153">
    <property type="term" value="C:cell division site"/>
    <property type="evidence" value="ECO:0007669"/>
    <property type="project" value="UniProtKB-UniRule"/>
</dbReference>
<keyword evidence="11" id="KW-1185">Reference proteome</keyword>
<dbReference type="InterPro" id="IPR013685">
    <property type="entry name" value="POTRA_FtsQ_type"/>
</dbReference>
<dbReference type="Gene3D" id="3.40.50.10960">
    <property type="match status" value="1"/>
</dbReference>
<evidence type="ECO:0000256" key="7">
    <source>
        <dbReference type="ARBA" id="ARBA00023306"/>
    </source>
</evidence>
<dbReference type="Pfam" id="PF08478">
    <property type="entry name" value="POTRA_1"/>
    <property type="match status" value="1"/>
</dbReference>
<dbReference type="Gene3D" id="3.10.20.310">
    <property type="entry name" value="membrane protein fhac"/>
    <property type="match status" value="1"/>
</dbReference>
<evidence type="ECO:0000313" key="11">
    <source>
        <dbReference type="Proteomes" id="UP000198752"/>
    </source>
</evidence>
<sequence>MDKKKVVALEDRLPQLKKERKQKANRRFAFYATVFFLLILIVVYFQSPLSRVRTISVVGQQLVSSDKVIKASGISNKTHIWDIRKKAVMSQIKKLPTVQTVSVKKKFPNQVRITIKEYTRKAYIQRNGNFYPILQNGTTLSKLQSGKLPVDAPILFGFSKTEPLKKVAEGLAKISRQMTHNISDIHYIGKSGSEDDLVLYMNDGNKVIASTQTFAKNIKLYPEIAANLPNGKHGTIHLSVGTYFIPSDTEQEDTQK</sequence>
<dbReference type="PANTHER" id="PTHR37820">
    <property type="entry name" value="CELL DIVISION PROTEIN DIVIB"/>
    <property type="match status" value="1"/>
</dbReference>
<evidence type="ECO:0000256" key="8">
    <source>
        <dbReference type="HAMAP-Rule" id="MF_00912"/>
    </source>
</evidence>
<accession>A0A1I2RLK5</accession>
<feature type="transmembrane region" description="Helical" evidence="8">
    <location>
        <begin position="28"/>
        <end position="45"/>
    </location>
</feature>
<organism evidence="10 11">
    <name type="scientific">Sporolactobacillus nakayamae</name>
    <dbReference type="NCBI Taxonomy" id="269670"/>
    <lineage>
        <taxon>Bacteria</taxon>
        <taxon>Bacillati</taxon>
        <taxon>Bacillota</taxon>
        <taxon>Bacilli</taxon>
        <taxon>Bacillales</taxon>
        <taxon>Sporolactobacillaceae</taxon>
        <taxon>Sporolactobacillus</taxon>
    </lineage>
</organism>
<dbReference type="GO" id="GO:0043093">
    <property type="term" value="P:FtsZ-dependent cytokinesis"/>
    <property type="evidence" value="ECO:0007669"/>
    <property type="project" value="UniProtKB-UniRule"/>
</dbReference>
<comment type="subcellular location">
    <subcellularLocation>
        <location evidence="8">Cell membrane</location>
        <topology evidence="8">Single-pass type II membrane protein</topology>
    </subcellularLocation>
    <subcellularLocation>
        <location evidence="1">Membrane</location>
    </subcellularLocation>
    <text evidence="8">Localizes to the division septum.</text>
</comment>
<keyword evidence="7 8" id="KW-0131">Cell cycle</keyword>
<dbReference type="InterPro" id="IPR050487">
    <property type="entry name" value="FtsQ_DivIB"/>
</dbReference>
<evidence type="ECO:0000256" key="3">
    <source>
        <dbReference type="ARBA" id="ARBA00022618"/>
    </source>
</evidence>
<comment type="similarity">
    <text evidence="8">Belongs to the FtsQ/DivIB family. DivIB subfamily.</text>
</comment>
<dbReference type="PROSITE" id="PS51779">
    <property type="entry name" value="POTRA"/>
    <property type="match status" value="1"/>
</dbReference>
<evidence type="ECO:0000256" key="1">
    <source>
        <dbReference type="ARBA" id="ARBA00004370"/>
    </source>
</evidence>
<proteinExistence type="inferred from homology"/>
<reference evidence="11" key="1">
    <citation type="submission" date="2016-10" db="EMBL/GenBank/DDBJ databases">
        <authorList>
            <person name="Varghese N."/>
            <person name="Submissions S."/>
        </authorList>
    </citation>
    <scope>NUCLEOTIDE SEQUENCE [LARGE SCALE GENOMIC DNA]</scope>
    <source>
        <strain evidence="11">ATCC 700379</strain>
    </source>
</reference>
<evidence type="ECO:0000259" key="9">
    <source>
        <dbReference type="PROSITE" id="PS51779"/>
    </source>
</evidence>
<keyword evidence="2 8" id="KW-1003">Cell membrane</keyword>
<dbReference type="Proteomes" id="UP000198752">
    <property type="component" value="Unassembled WGS sequence"/>
</dbReference>
<dbReference type="AlphaFoldDB" id="A0A1I2RLK5"/>
<dbReference type="InterPro" id="IPR034746">
    <property type="entry name" value="POTRA"/>
</dbReference>